<evidence type="ECO:0000313" key="3">
    <source>
        <dbReference type="EMBL" id="CAI9974397.1"/>
    </source>
</evidence>
<evidence type="ECO:0000313" key="6">
    <source>
        <dbReference type="Proteomes" id="UP001642409"/>
    </source>
</evidence>
<evidence type="ECO:0000313" key="5">
    <source>
        <dbReference type="EMBL" id="CAL6113107.1"/>
    </source>
</evidence>
<dbReference type="EMBL" id="CATOUU010001145">
    <property type="protein sequence ID" value="CAI9974397.1"/>
    <property type="molecule type" value="Genomic_DNA"/>
</dbReference>
<organism evidence="2">
    <name type="scientific">Hexamita inflata</name>
    <dbReference type="NCBI Taxonomy" id="28002"/>
    <lineage>
        <taxon>Eukaryota</taxon>
        <taxon>Metamonada</taxon>
        <taxon>Diplomonadida</taxon>
        <taxon>Hexamitidae</taxon>
        <taxon>Hexamitinae</taxon>
        <taxon>Hexamita</taxon>
    </lineage>
</organism>
<protein>
    <submittedName>
        <fullName evidence="4">Hypothetical_protein</fullName>
    </submittedName>
</protein>
<sequence length="239" mass="26871">MSNSSNYSCINICDDQTVPIYGLCLSHLPYGEQHQNTTRGCVQPFIFNGSYCICAHGYLLHGEICINVLQNLLNLDDQMFMNISIINNQLDQIYKLIRFNNDNILQKLDNNISLIMNSIYQSEIASADKFVIVNSKIQSIDTTIINLTDNLKNQIVLNDKFNLEQDKRINYLQNNVSGIQVNINTEISRLQTQISQLKAQYNSLQNKYSIDCNGYTCTVCGTGGCGYFYNAGASQNGGN</sequence>
<comment type="caution">
    <text evidence="2">The sequence shown here is derived from an EMBL/GenBank/DDBJ whole genome shotgun (WGS) entry which is preliminary data.</text>
</comment>
<reference evidence="2" key="1">
    <citation type="submission" date="2023-06" db="EMBL/GenBank/DDBJ databases">
        <authorList>
            <person name="Kurt Z."/>
        </authorList>
    </citation>
    <scope>NUCLEOTIDE SEQUENCE</scope>
</reference>
<evidence type="ECO:0000256" key="1">
    <source>
        <dbReference type="SAM" id="Coils"/>
    </source>
</evidence>
<name>A0AA86R7M0_9EUKA</name>
<reference evidence="4 6" key="2">
    <citation type="submission" date="2024-07" db="EMBL/GenBank/DDBJ databases">
        <authorList>
            <person name="Akdeniz Z."/>
        </authorList>
    </citation>
    <scope>NUCLEOTIDE SEQUENCE [LARGE SCALE GENOMIC DNA]</scope>
</reference>
<dbReference type="Proteomes" id="UP001642409">
    <property type="component" value="Unassembled WGS sequence"/>
</dbReference>
<proteinExistence type="predicted"/>
<feature type="coiled-coil region" evidence="1">
    <location>
        <begin position="180"/>
        <end position="207"/>
    </location>
</feature>
<dbReference type="AlphaFoldDB" id="A0AA86R7M0"/>
<dbReference type="EMBL" id="CATOUU010001025">
    <property type="protein sequence ID" value="CAI9967549.1"/>
    <property type="molecule type" value="Genomic_DNA"/>
</dbReference>
<dbReference type="EMBL" id="CAXDID020000757">
    <property type="protein sequence ID" value="CAL6113107.1"/>
    <property type="molecule type" value="Genomic_DNA"/>
</dbReference>
<evidence type="ECO:0000313" key="4">
    <source>
        <dbReference type="EMBL" id="CAL6098624.1"/>
    </source>
</evidence>
<accession>A0AA86R7M0</accession>
<gene>
    <name evidence="2" type="ORF">HINF_LOCUS55194</name>
    <name evidence="3" type="ORF">HINF_LOCUS62042</name>
    <name evidence="4" type="ORF">HINF_LOCUS69694</name>
    <name evidence="5" type="ORF">HINF_LOCUS77351</name>
</gene>
<keyword evidence="1" id="KW-0175">Coiled coil</keyword>
<keyword evidence="6" id="KW-1185">Reference proteome</keyword>
<evidence type="ECO:0000313" key="2">
    <source>
        <dbReference type="EMBL" id="CAI9967549.1"/>
    </source>
</evidence>
<dbReference type="EMBL" id="CAXDID020000511">
    <property type="protein sequence ID" value="CAL6098624.1"/>
    <property type="molecule type" value="Genomic_DNA"/>
</dbReference>